<name>A0AB40CCJ2_DIOCR</name>
<reference evidence="2" key="1">
    <citation type="submission" date="2025-08" db="UniProtKB">
        <authorList>
            <consortium name="RefSeq"/>
        </authorList>
    </citation>
    <scope>IDENTIFICATION</scope>
</reference>
<accession>A0AB40CCJ2</accession>
<dbReference type="AlphaFoldDB" id="A0AB40CCJ2"/>
<evidence type="ECO:0000313" key="2">
    <source>
        <dbReference type="RefSeq" id="XP_039136482.1"/>
    </source>
</evidence>
<sequence length="244" mass="28195">MVAAVVRSMNRSKSSCSEFKGRDFANDLRFFHIAYSSLALSNECRNRTDFKKPLNASCGILKINEAQQSQIIEDDDQKNERLLQECKNWILMMQERVCQETTSQILCTAEIASYNPLPAYYQPSAEEVNEYIIFSNGANMYYSELPRRVLHNCFLYDSDSRFVPLDLLLMKPWDEVDLIVFGPGIIKYDDETGFYHGTEPGQSSPNSLPIKDTDGFPIFLSALKKWRIKRYWFGEACKTIHFMV</sequence>
<dbReference type="Proteomes" id="UP001515500">
    <property type="component" value="Chromosome 2"/>
</dbReference>
<dbReference type="RefSeq" id="XP_039136482.1">
    <property type="nucleotide sequence ID" value="XM_039280548.1"/>
</dbReference>
<keyword evidence="1" id="KW-1185">Reference proteome</keyword>
<dbReference type="GeneID" id="120273826"/>
<evidence type="ECO:0000313" key="1">
    <source>
        <dbReference type="Proteomes" id="UP001515500"/>
    </source>
</evidence>
<proteinExistence type="predicted"/>
<protein>
    <submittedName>
        <fullName evidence="2">DNA (Cytosine-5)-methyltransferase 1B-like</fullName>
    </submittedName>
</protein>
<organism evidence="1 2">
    <name type="scientific">Dioscorea cayennensis subsp. rotundata</name>
    <name type="common">White Guinea yam</name>
    <name type="synonym">Dioscorea rotundata</name>
    <dbReference type="NCBI Taxonomy" id="55577"/>
    <lineage>
        <taxon>Eukaryota</taxon>
        <taxon>Viridiplantae</taxon>
        <taxon>Streptophyta</taxon>
        <taxon>Embryophyta</taxon>
        <taxon>Tracheophyta</taxon>
        <taxon>Spermatophyta</taxon>
        <taxon>Magnoliopsida</taxon>
        <taxon>Liliopsida</taxon>
        <taxon>Dioscoreales</taxon>
        <taxon>Dioscoreaceae</taxon>
        <taxon>Dioscorea</taxon>
    </lineage>
</organism>
<gene>
    <name evidence="2" type="primary">LOC120273826</name>
</gene>